<sequence length="297" mass="29518">MLVITRTALIGTLASLVAAQSVDLFLPGFGAQGDTFVAQSVGQNAGVTSYLVGCASQSVYTVACIHRSGPGRDGGLPNCDGAADYNTVTDESCGLTAGGTVLQGPSTLYFVAGGSNSFTQDCSADGRVSAVCTRTFTEYQTSRTFALTISGSEFTFVNVPLTTGVLTANGPLPTLTPAVAQASTTIAAPSTTSTTSPPPVSITPTTTSSTTTITGSSTESQSSSSSAEINSSSFTSSSSLNSTTLASSTTTTTAINRSSNATTAPSVPTVNTSGATGLTEWTIGAAAAAVFAIAATL</sequence>
<reference evidence="3 4" key="1">
    <citation type="journal article" date="2018" name="IMA Fungus">
        <title>IMA Genome-F 9: Draft genome sequence of Annulohypoxylon stygium, Aspergillus mulundensis, Berkeleyomyces basicola (syn. Thielaviopsis basicola), Ceratocystis smalleyi, two Cercospora beticola strains, Coleophoma cylindrospora, Fusarium fracticaudum, Phialophora cf. hyalina, and Morchella septimelata.</title>
        <authorList>
            <person name="Wingfield B.D."/>
            <person name="Bills G.F."/>
            <person name="Dong Y."/>
            <person name="Huang W."/>
            <person name="Nel W.J."/>
            <person name="Swalarsk-Parry B.S."/>
            <person name="Vaghefi N."/>
            <person name="Wilken P.M."/>
            <person name="An Z."/>
            <person name="de Beer Z.W."/>
            <person name="De Vos L."/>
            <person name="Chen L."/>
            <person name="Duong T.A."/>
            <person name="Gao Y."/>
            <person name="Hammerbacher A."/>
            <person name="Kikkert J.R."/>
            <person name="Li Y."/>
            <person name="Li H."/>
            <person name="Li K."/>
            <person name="Li Q."/>
            <person name="Liu X."/>
            <person name="Ma X."/>
            <person name="Naidoo K."/>
            <person name="Pethybridge S.J."/>
            <person name="Sun J."/>
            <person name="Steenkamp E.T."/>
            <person name="van der Nest M.A."/>
            <person name="van Wyk S."/>
            <person name="Wingfield M.J."/>
            <person name="Xiong C."/>
            <person name="Yue Q."/>
            <person name="Zhang X."/>
        </authorList>
    </citation>
    <scope>NUCLEOTIDE SEQUENCE [LARGE SCALE GENOMIC DNA]</scope>
    <source>
        <strain evidence="3 4">BP6252</strain>
    </source>
</reference>
<feature type="compositionally biased region" description="Low complexity" evidence="1">
    <location>
        <begin position="202"/>
        <end position="244"/>
    </location>
</feature>
<keyword evidence="4" id="KW-1185">Reference proteome</keyword>
<gene>
    <name evidence="3" type="ORF">BP6252_13064</name>
</gene>
<evidence type="ECO:0000256" key="2">
    <source>
        <dbReference type="SAM" id="SignalP"/>
    </source>
</evidence>
<name>A0A3D8QAE8_9HELO</name>
<dbReference type="OrthoDB" id="4991875at2759"/>
<comment type="caution">
    <text evidence="3">The sequence shown here is derived from an EMBL/GenBank/DDBJ whole genome shotgun (WGS) entry which is preliminary data.</text>
</comment>
<evidence type="ECO:0000256" key="1">
    <source>
        <dbReference type="SAM" id="MobiDB-lite"/>
    </source>
</evidence>
<dbReference type="PANTHER" id="PTHR40640">
    <property type="entry name" value="ANCHORED GLYCOPROTEIN, PUTATIVE (AFU_ORTHOLOGUE AFUA_8G04860)-RELATED"/>
    <property type="match status" value="1"/>
</dbReference>
<evidence type="ECO:0000313" key="4">
    <source>
        <dbReference type="Proteomes" id="UP000256645"/>
    </source>
</evidence>
<protein>
    <submittedName>
        <fullName evidence="3">Uncharacterized protein</fullName>
    </submittedName>
</protein>
<organism evidence="3 4">
    <name type="scientific">Coleophoma cylindrospora</name>
    <dbReference type="NCBI Taxonomy" id="1849047"/>
    <lineage>
        <taxon>Eukaryota</taxon>
        <taxon>Fungi</taxon>
        <taxon>Dikarya</taxon>
        <taxon>Ascomycota</taxon>
        <taxon>Pezizomycotina</taxon>
        <taxon>Leotiomycetes</taxon>
        <taxon>Helotiales</taxon>
        <taxon>Dermateaceae</taxon>
        <taxon>Coleophoma</taxon>
    </lineage>
</organism>
<dbReference type="AlphaFoldDB" id="A0A3D8QAE8"/>
<feature type="compositionally biased region" description="Low complexity" evidence="1">
    <location>
        <begin position="251"/>
        <end position="264"/>
    </location>
</feature>
<evidence type="ECO:0000313" key="3">
    <source>
        <dbReference type="EMBL" id="RDW58588.1"/>
    </source>
</evidence>
<dbReference type="EMBL" id="PDLM01000017">
    <property type="protein sequence ID" value="RDW58588.1"/>
    <property type="molecule type" value="Genomic_DNA"/>
</dbReference>
<dbReference type="PANTHER" id="PTHR40640:SF1">
    <property type="entry name" value="ANCHORED GLYCOPROTEIN, PUTATIVE (AFU_ORTHOLOGUE AFUA_8G04860)-RELATED"/>
    <property type="match status" value="1"/>
</dbReference>
<feature type="region of interest" description="Disordered" evidence="1">
    <location>
        <begin position="251"/>
        <end position="270"/>
    </location>
</feature>
<feature type="chain" id="PRO_5017665560" evidence="2">
    <location>
        <begin position="20"/>
        <end position="297"/>
    </location>
</feature>
<feature type="region of interest" description="Disordered" evidence="1">
    <location>
        <begin position="187"/>
        <end position="244"/>
    </location>
</feature>
<proteinExistence type="predicted"/>
<keyword evidence="2" id="KW-0732">Signal</keyword>
<dbReference type="Proteomes" id="UP000256645">
    <property type="component" value="Unassembled WGS sequence"/>
</dbReference>
<accession>A0A3D8QAE8</accession>
<feature type="signal peptide" evidence="2">
    <location>
        <begin position="1"/>
        <end position="19"/>
    </location>
</feature>